<dbReference type="PANTHER" id="PTHR12984">
    <property type="entry name" value="SCY1-RELATED S/T PROTEIN KINASE-LIKE"/>
    <property type="match status" value="1"/>
</dbReference>
<dbReference type="InterPro" id="IPR000719">
    <property type="entry name" value="Prot_kinase_dom"/>
</dbReference>
<accession>B0ECU5</accession>
<dbReference type="Gene3D" id="1.10.510.10">
    <property type="entry name" value="Transferase(Phosphotransferase) domain 1"/>
    <property type="match status" value="1"/>
</dbReference>
<evidence type="ECO:0000256" key="1">
    <source>
        <dbReference type="SAM" id="MobiDB-lite"/>
    </source>
</evidence>
<dbReference type="AlphaFoldDB" id="B0ECU5"/>
<dbReference type="RefSeq" id="XP_001736120.1">
    <property type="nucleotide sequence ID" value="XM_001736068.1"/>
</dbReference>
<dbReference type="Proteomes" id="UP000008076">
    <property type="component" value="Unassembled WGS sequence"/>
</dbReference>
<protein>
    <recommendedName>
        <fullName evidence="2">Protein kinase domain-containing protein</fullName>
    </recommendedName>
</protein>
<reference evidence="4" key="1">
    <citation type="submission" date="2007-12" db="EMBL/GenBank/DDBJ databases">
        <title>Annotation of Entamoeba dispar SAW760.</title>
        <authorList>
            <person name="Lorenzi H."/>
            <person name="Inman J."/>
            <person name="Schobel S."/>
            <person name="Amedeo P."/>
            <person name="Caler E."/>
        </authorList>
    </citation>
    <scope>NUCLEOTIDE SEQUENCE [LARGE SCALE GENOMIC DNA]</scope>
    <source>
        <strain evidence="4">ATCC PRA-260 / SAW760</strain>
    </source>
</reference>
<dbReference type="PANTHER" id="PTHR12984:SF3">
    <property type="entry name" value="N-TERMINAL KINASE-LIKE PROTEIN"/>
    <property type="match status" value="1"/>
</dbReference>
<name>B0ECU5_ENTDS</name>
<dbReference type="VEuPathDB" id="AmoebaDB:EDI_278080"/>
<dbReference type="EMBL" id="DS548795">
    <property type="protein sequence ID" value="EDR27637.1"/>
    <property type="molecule type" value="Genomic_DNA"/>
</dbReference>
<dbReference type="OrthoDB" id="447103at2759"/>
<organism evidence="4">
    <name type="scientific">Entamoeba dispar (strain ATCC PRA-260 / SAW760)</name>
    <dbReference type="NCBI Taxonomy" id="370354"/>
    <lineage>
        <taxon>Eukaryota</taxon>
        <taxon>Amoebozoa</taxon>
        <taxon>Evosea</taxon>
        <taxon>Archamoebae</taxon>
        <taxon>Mastigamoebida</taxon>
        <taxon>Entamoebidae</taxon>
        <taxon>Entamoeba</taxon>
    </lineage>
</organism>
<feature type="compositionally biased region" description="Low complexity" evidence="1">
    <location>
        <begin position="582"/>
        <end position="634"/>
    </location>
</feature>
<dbReference type="InterPro" id="IPR051177">
    <property type="entry name" value="CIK-Related_Protein"/>
</dbReference>
<dbReference type="InterPro" id="IPR011009">
    <property type="entry name" value="Kinase-like_dom_sf"/>
</dbReference>
<dbReference type="KEGG" id="edi:EDI_278080"/>
<dbReference type="SUPFAM" id="SSF56112">
    <property type="entry name" value="Protein kinase-like (PK-like)"/>
    <property type="match status" value="1"/>
</dbReference>
<feature type="region of interest" description="Disordered" evidence="1">
    <location>
        <begin position="577"/>
        <end position="708"/>
    </location>
</feature>
<evidence type="ECO:0000313" key="4">
    <source>
        <dbReference type="Proteomes" id="UP000008076"/>
    </source>
</evidence>
<sequence>MNFFKNIFSDPSQVTKAVIGDPFEIKSQIQTINNSTLQCEVSQSVRKIDRTKGTTFTYETSFYKSNKQQNYPQLLIKKLKNLNCPALPKIYETNESGSKVTITTEEMYPISNKINEIRKNPDLLIWAVYNLVRSVDYLHTKGYLHGNIKPTSLYVTKALEVKIFGLEYLSEFSSLSNSPFENRIQTDPQILDEVYLPPDPNNYKQNAQGVDSWGVAGVLCYLFGTPITKKSMVAQAPSIPVELSAFHKSIDSLNHVDRQSVASLLTIPFITQNRFIAILNTLEHFSTVDAFVRDSFLRSLATQFDTFPPSFRQYKLLESFLEIMKTGKNEAVTVVEPTMRLTTNISQEDFDSDVLPTIKLLLQNGTPVIKSALLAQASLYVNKLSENIVGNYLYPMLSKSMAPEATGSMKDAAVRSLVCLAPKLPQSTLNGEVFRFLDAALQDPESVVRINTVVCIGKIANRFSDDKKAKLVASAFSRSMRDGVADMKKAAVVMVSQNKYAIDGAVCAKEVVPYLSQALLDLDPQVRKAALDCWDVIAIIVREYAMTLDNPSYVPKYPKEGDNISLGISSQSTTQIPIFGGQSTSFTPQSTVPQQPTQSNVTSSTQTTSIPTQKENNTQTKQPTQQNKPSQPKPSVQADDWDSWAASFEKQTKSKQPQIAYGGYTSTPINQPKPATKPKPAPKKSNNDWGFDFDSDIGGGNSGVPSFI</sequence>
<dbReference type="eggNOG" id="KOG1243">
    <property type="taxonomic scope" value="Eukaryota"/>
</dbReference>
<keyword evidence="4" id="KW-1185">Reference proteome</keyword>
<feature type="domain" description="Protein kinase" evidence="2">
    <location>
        <begin position="8"/>
        <end position="270"/>
    </location>
</feature>
<gene>
    <name evidence="3" type="ORF">EDI_278080</name>
</gene>
<dbReference type="GO" id="GO:0004672">
    <property type="term" value="F:protein kinase activity"/>
    <property type="evidence" value="ECO:0007669"/>
    <property type="project" value="InterPro"/>
</dbReference>
<evidence type="ECO:0000259" key="2">
    <source>
        <dbReference type="PROSITE" id="PS50011"/>
    </source>
</evidence>
<dbReference type="GO" id="GO:0005524">
    <property type="term" value="F:ATP binding"/>
    <property type="evidence" value="ECO:0007669"/>
    <property type="project" value="InterPro"/>
</dbReference>
<dbReference type="SUPFAM" id="SSF48371">
    <property type="entry name" value="ARM repeat"/>
    <property type="match status" value="1"/>
</dbReference>
<proteinExistence type="predicted"/>
<dbReference type="Gene3D" id="1.25.10.10">
    <property type="entry name" value="Leucine-rich Repeat Variant"/>
    <property type="match status" value="1"/>
</dbReference>
<dbReference type="PROSITE" id="PS50011">
    <property type="entry name" value="PROTEIN_KINASE_DOM"/>
    <property type="match status" value="1"/>
</dbReference>
<dbReference type="GeneID" id="5881101"/>
<evidence type="ECO:0000313" key="3">
    <source>
        <dbReference type="EMBL" id="EDR27637.1"/>
    </source>
</evidence>
<dbReference type="InterPro" id="IPR011989">
    <property type="entry name" value="ARM-like"/>
</dbReference>
<dbReference type="InterPro" id="IPR016024">
    <property type="entry name" value="ARM-type_fold"/>
</dbReference>
<dbReference type="OMA" id="EFVVSWG"/>